<reference evidence="8 9" key="1">
    <citation type="submission" date="2016-02" db="EMBL/GenBank/DDBJ databases">
        <title>Genome analysis of coral dinoflagellate symbionts highlights evolutionary adaptations to a symbiotic lifestyle.</title>
        <authorList>
            <person name="Aranda M."/>
            <person name="Li Y."/>
            <person name="Liew Y.J."/>
            <person name="Baumgarten S."/>
            <person name="Simakov O."/>
            <person name="Wilson M."/>
            <person name="Piel J."/>
            <person name="Ashoor H."/>
            <person name="Bougouffa S."/>
            <person name="Bajic V.B."/>
            <person name="Ryu T."/>
            <person name="Ravasi T."/>
            <person name="Bayer T."/>
            <person name="Micklem G."/>
            <person name="Kim H."/>
            <person name="Bhak J."/>
            <person name="Lajeunesse T.C."/>
            <person name="Voolstra C.R."/>
        </authorList>
    </citation>
    <scope>NUCLEOTIDE SEQUENCE [LARGE SCALE GENOMIC DNA]</scope>
    <source>
        <strain evidence="8 9">CCMP2467</strain>
    </source>
</reference>
<dbReference type="PROSITE" id="PS50222">
    <property type="entry name" value="EF_HAND_2"/>
    <property type="match status" value="1"/>
</dbReference>
<dbReference type="Pfam" id="PF00520">
    <property type="entry name" value="Ion_trans"/>
    <property type="match status" value="1"/>
</dbReference>
<dbReference type="SUPFAM" id="SSF51126">
    <property type="entry name" value="Pectin lyase-like"/>
    <property type="match status" value="2"/>
</dbReference>
<organism evidence="8 9">
    <name type="scientific">Symbiodinium microadriaticum</name>
    <name type="common">Dinoflagellate</name>
    <name type="synonym">Zooxanthella microadriatica</name>
    <dbReference type="NCBI Taxonomy" id="2951"/>
    <lineage>
        <taxon>Eukaryota</taxon>
        <taxon>Sar</taxon>
        <taxon>Alveolata</taxon>
        <taxon>Dinophyceae</taxon>
        <taxon>Suessiales</taxon>
        <taxon>Symbiodiniaceae</taxon>
        <taxon>Symbiodinium</taxon>
    </lineage>
</organism>
<dbReference type="Proteomes" id="UP000186817">
    <property type="component" value="Unassembled WGS sequence"/>
</dbReference>
<feature type="domain" description="EF-hand" evidence="7">
    <location>
        <begin position="2456"/>
        <end position="2491"/>
    </location>
</feature>
<dbReference type="OrthoDB" id="439917at2759"/>
<dbReference type="InterPro" id="IPR011050">
    <property type="entry name" value="Pectin_lyase_fold/virulence"/>
</dbReference>
<dbReference type="EMBL" id="LSRX01000263">
    <property type="protein sequence ID" value="OLQ02486.1"/>
    <property type="molecule type" value="Genomic_DNA"/>
</dbReference>
<evidence type="ECO:0000259" key="7">
    <source>
        <dbReference type="PROSITE" id="PS50222"/>
    </source>
</evidence>
<feature type="transmembrane region" description="Helical" evidence="6">
    <location>
        <begin position="1359"/>
        <end position="1387"/>
    </location>
</feature>
<dbReference type="InterPro" id="IPR006626">
    <property type="entry name" value="PbH1"/>
</dbReference>
<feature type="transmembrane region" description="Helical" evidence="6">
    <location>
        <begin position="1308"/>
        <end position="1332"/>
    </location>
</feature>
<dbReference type="InterPro" id="IPR011992">
    <property type="entry name" value="EF-hand-dom_pair"/>
</dbReference>
<dbReference type="InterPro" id="IPR011641">
    <property type="entry name" value="Tyr-kin_ephrin_A/B_rcpt-like"/>
</dbReference>
<feature type="region of interest" description="Disordered" evidence="5">
    <location>
        <begin position="93"/>
        <end position="126"/>
    </location>
</feature>
<feature type="transmembrane region" description="Helical" evidence="6">
    <location>
        <begin position="2367"/>
        <end position="2387"/>
    </location>
</feature>
<keyword evidence="2 6" id="KW-0812">Transmembrane</keyword>
<dbReference type="GO" id="GO:0005509">
    <property type="term" value="F:calcium ion binding"/>
    <property type="evidence" value="ECO:0007669"/>
    <property type="project" value="InterPro"/>
</dbReference>
<dbReference type="InterPro" id="IPR009030">
    <property type="entry name" value="Growth_fac_rcpt_cys_sf"/>
</dbReference>
<accession>A0A1Q9E4Z8</accession>
<dbReference type="Pfam" id="PF07699">
    <property type="entry name" value="Ephrin_rec_like"/>
    <property type="match status" value="1"/>
</dbReference>
<feature type="compositionally biased region" description="Low complexity" evidence="5">
    <location>
        <begin position="37"/>
        <end position="48"/>
    </location>
</feature>
<evidence type="ECO:0000256" key="4">
    <source>
        <dbReference type="ARBA" id="ARBA00023136"/>
    </source>
</evidence>
<feature type="transmembrane region" description="Helical" evidence="6">
    <location>
        <begin position="1213"/>
        <end position="1232"/>
    </location>
</feature>
<comment type="subcellular location">
    <subcellularLocation>
        <location evidence="1">Membrane</location>
        <topology evidence="1">Multi-pass membrane protein</topology>
    </subcellularLocation>
</comment>
<feature type="region of interest" description="Disordered" evidence="5">
    <location>
        <begin position="2074"/>
        <end position="2095"/>
    </location>
</feature>
<feature type="transmembrane region" description="Helical" evidence="6">
    <location>
        <begin position="2184"/>
        <end position="2207"/>
    </location>
</feature>
<keyword evidence="9" id="KW-1185">Reference proteome</keyword>
<feature type="transmembrane region" description="Helical" evidence="6">
    <location>
        <begin position="1440"/>
        <end position="1458"/>
    </location>
</feature>
<dbReference type="Pfam" id="PF13229">
    <property type="entry name" value="Beta_helix"/>
    <property type="match status" value="2"/>
</dbReference>
<dbReference type="InterPro" id="IPR035897">
    <property type="entry name" value="Toll_tir_struct_dom_sf"/>
</dbReference>
<sequence length="2535" mass="275709">MSKGHVPRAPISPAWMRQGTTRQSPSRSRRKRDRIRPPVSEDSSISSGSASALLEDIRVATEGYRIDSARATAALRPLREVVKQLREPARCTNNRRSVKRPLAAQPRAMAKHRGNKISESPPLLREQEGANNLRSLEGYRQDLAILNVRIERILEAQTEKVAVAAAEARVVESLCANLCMSADVLRLEIQPGRAMRPKVATLVFHPALLGCFWFILAAARDLSVEITGTDTGDCTTPCRTLDYAIRQLSSGDRIKVGVGTFAGSSNRNLSPGDLGKANFSIEGYQTDLTIFDVERAGRFMYLDAAAGEVLIQKLTVRNGACSALPDDRNGAGFKLVQSPAKLRDIHIRDMDCSFEETLPREFNGGGLYLVDSMASVQRMRITDSVGNHGAGVATWGADVSIIEDSIFERLQGLKWGGALLTEENSHTEFHRCRFSHCYSTYGGGLDDGGLASPLIADCVFDHGTALHGSAYYGYGLSSTRFRNVIFQNGHASSSAALYLTATVSPSFANITVVNNTANVDVAGVRSFVSSILFKNSRFIDNRVPSSGADGAIQANAGGLVLEDCLFEGNGPAEPGGTVGITAASAASGPSIFRRVVFRNNGHALVLKPSSEPDAVNRLQMEDVVFEGNVATDFGGALEVSAPADVTVRNAIFRNNAAQSNGGGLAIFANGPSRIEINNSIIEGNLANGQGGGIYCTELVNMPAALVLNNVEIRSNEAYGGGGGLSFDCTSLDMAGGSVSNNSVLSGGKGGALQVGQKLRCGSDPIFKDVKFKGNTATTGAVAYFSSAYPSCAIPILEDDDSRWNPSVPSAWHWTDFSAAVSGNSAILGNLQATSPVAIVATSCQSQEVCERQSLLTMEGFPGMSLFFGAMLLDSFNQVTIDDTLQLELVISPGSTCLLDGVLQHRITQGLATIQSVKVLAMVGTIWNSICKFKVRLPLSIITLKNVVPLEVHLHMGPFAVTCPSGWIASGGQQATRECQACPAGSFAVPGASSCTACPAGRFNQEAGTADCLVCPPGHGCPAGTSIPAPCPRGYHQDQEGGSSCSRCPRGTYTQQTASVNCTECVLGMITLETGSDSASSCLCSDGSFMVNGKGCTPCPAGMLCAAGLAPPLQQAGYWAEVEDASRGLYSVFQCRNADECPEGKPEICAPGRTNLACNNCLPKYYPTGNGDCKACEDYDTLGFYVAVIVMWCGAAILLRVMSVGISQSSLSKLTVLAVGNQLVMVIQTFSTISKLQIAWPEPVKTLIEFADLIMMINLDFVKIACVSQHDHPVVKLLGQLLAFPVLALGLGCVWLIQKYLKPNQRLDHLINVLGFILFAFFLSLALATMLPFQCISNPNGTSSMANNPGVLCYESEDHFVLVIVAGVGIILYPVSIMAWAAWATYLYPSRAATGKGIATLYRYRFFFQRFTPQCYFFGLFLLLRNFLLALAPIVLVPVPALQIVAVGTMLLASLALQTRLWPWRTRESNVADLLMMQFVVIVLLGVSPLLEIDETEAATLLGTLLCVPVLAPLVLAVVVMIWMGWRSLQKTARYDVFLCHHKGGAGALARYIKMQLTTLTGCSVFLDADCLESLDGLFDIVREQTKNFVVILTQELPKRMWCAGEVATAHKNAILTVPVKCDGFLSYTESQIDVIPQMWSADEQHALSCRGISTSDVVNSLKVLLALHGVMMPRFGRDAEKYEAIEKIALRCALSRKTYSAENGTTSKARILMTGAVQDAEALSVIEICQHMVQKRLQVTCAIVRTELEVRMMMAYASYFVVLLSRGMLRDPSFARLLLPATASPSYGGSVMLSRTLSTSSRASERHLELVTVNADPNFEVAKFLDGSDFYDELRHFGLGFGHQVGGRLEQAYRALLQLLALPLSPHGSSALIKKQIEEVCGRFRKYQNNAEGLAQDLESDEALQKCANSMDPADFNAVETASCSSPAITPRLDSSMFCPSPGAMSVRSYDMPLEMLMESVIDEKSMGRIEDIDEDDPVFVTNGGMCDGEEIEEAVRLQLAPLEQRVLQVHQDLLPLHVHGVHLDQPGCINTQEIPLPLQVTAESPVLPPPSLPSSCLRQSAVVPATEIAPWKRNSAGSREMPEDRQAPSLSREAPAKLTVSFSKSAMMGEKKRNSGTPIPLAKSVTAFHFNESDMPWHRRMCHQLVRNARFELLVMMTLLASSATLGVETHVAMQDLHSEPHVIFRIFDITWCVAFVLELVLRIFADGKMFFSIRNPEYGWNWMDTFFVAISTADEAVVLLGFAIELSQFRLLRMIRLVRVLRLLRVVRFCSDLRIMVNGIAGSVRVLFWALMLLAIVMFIFGVTLMQLAYAHLQTNEADTAEVTKYYGTLGRSMLTLFMAISGGIDWKDSVAPLGPMSWILDYFMGVYVFFTLFCFINVITGIFVDNAKALGETEAMHQRSALALKRKMWVKKVLALFAQLDSGQEGDLSYEEFAAEIQDERVQDCFRHLGINVENHSVDELFDLFDVDAEGKIDQSSFEQAIRQFHGHARSIDVYKLRRETQKIAKQVRSLLQVVDPANSALSHHVSPTPPL</sequence>
<evidence type="ECO:0000256" key="5">
    <source>
        <dbReference type="SAM" id="MobiDB-lite"/>
    </source>
</evidence>
<dbReference type="SUPFAM" id="SSF57184">
    <property type="entry name" value="Growth factor receptor domain"/>
    <property type="match status" value="1"/>
</dbReference>
<dbReference type="Gene3D" id="1.10.287.70">
    <property type="match status" value="1"/>
</dbReference>
<dbReference type="PANTHER" id="PTHR11319">
    <property type="entry name" value="G PROTEIN-COUPLED RECEPTOR-RELATED"/>
    <property type="match status" value="1"/>
</dbReference>
<dbReference type="PANTHER" id="PTHR11319:SF35">
    <property type="entry name" value="OUTER MEMBRANE PROTEIN PMPC-RELATED"/>
    <property type="match status" value="1"/>
</dbReference>
<proteinExistence type="predicted"/>
<feature type="transmembrane region" description="Helical" evidence="6">
    <location>
        <begin position="1414"/>
        <end position="1434"/>
    </location>
</feature>
<evidence type="ECO:0000256" key="2">
    <source>
        <dbReference type="ARBA" id="ARBA00022692"/>
    </source>
</evidence>
<dbReference type="SMART" id="SM01411">
    <property type="entry name" value="Ephrin_rec_like"/>
    <property type="match status" value="3"/>
</dbReference>
<evidence type="ECO:0000256" key="6">
    <source>
        <dbReference type="SAM" id="Phobius"/>
    </source>
</evidence>
<name>A0A1Q9E4Z8_SYMMI</name>
<dbReference type="GO" id="GO:0016020">
    <property type="term" value="C:membrane"/>
    <property type="evidence" value="ECO:0007669"/>
    <property type="project" value="UniProtKB-SubCell"/>
</dbReference>
<dbReference type="Gene3D" id="2.160.20.10">
    <property type="entry name" value="Single-stranded right-handed beta-helix, Pectin lyase-like"/>
    <property type="match status" value="1"/>
</dbReference>
<feature type="transmembrane region" description="Helical" evidence="6">
    <location>
        <begin position="2288"/>
        <end position="2307"/>
    </location>
</feature>
<feature type="transmembrane region" description="Helical" evidence="6">
    <location>
        <begin position="1276"/>
        <end position="1296"/>
    </location>
</feature>
<dbReference type="SUPFAM" id="SSF81324">
    <property type="entry name" value="Voltage-gated potassium channels"/>
    <property type="match status" value="1"/>
</dbReference>
<feature type="region of interest" description="Disordered" evidence="5">
    <location>
        <begin position="1"/>
        <end position="48"/>
    </location>
</feature>
<feature type="transmembrane region" description="Helical" evidence="6">
    <location>
        <begin position="1470"/>
        <end position="1490"/>
    </location>
</feature>
<dbReference type="InterPro" id="IPR002048">
    <property type="entry name" value="EF_hand_dom"/>
</dbReference>
<gene>
    <name evidence="8" type="primary">CACNA1H</name>
    <name evidence="8" type="ORF">AK812_SmicGene14656</name>
</gene>
<dbReference type="SUPFAM" id="SSF52200">
    <property type="entry name" value="Toll/Interleukin receptor TIR domain"/>
    <property type="match status" value="1"/>
</dbReference>
<dbReference type="Gene3D" id="1.20.120.350">
    <property type="entry name" value="Voltage-gated potassium channels. Chain C"/>
    <property type="match status" value="1"/>
</dbReference>
<dbReference type="OMA" id="WTINQES"/>
<dbReference type="Gene3D" id="2.10.50.10">
    <property type="entry name" value="Tumor Necrosis Factor Receptor, subunit A, domain 2"/>
    <property type="match status" value="2"/>
</dbReference>
<dbReference type="SUPFAM" id="SSF47473">
    <property type="entry name" value="EF-hand"/>
    <property type="match status" value="1"/>
</dbReference>
<feature type="transmembrane region" description="Helical" evidence="6">
    <location>
        <begin position="1502"/>
        <end position="1525"/>
    </location>
</feature>
<feature type="transmembrane region" description="Helical" evidence="6">
    <location>
        <begin position="1181"/>
        <end position="1201"/>
    </location>
</feature>
<dbReference type="Gene3D" id="3.40.50.10140">
    <property type="entry name" value="Toll/interleukin-1 receptor homology (TIR) domain"/>
    <property type="match status" value="1"/>
</dbReference>
<keyword evidence="3 6" id="KW-1133">Transmembrane helix</keyword>
<dbReference type="InterPro" id="IPR027359">
    <property type="entry name" value="Volt_channel_dom_sf"/>
</dbReference>
<dbReference type="InterPro" id="IPR005821">
    <property type="entry name" value="Ion_trans_dom"/>
</dbReference>
<dbReference type="GO" id="GO:0005216">
    <property type="term" value="F:monoatomic ion channel activity"/>
    <property type="evidence" value="ECO:0007669"/>
    <property type="project" value="InterPro"/>
</dbReference>
<dbReference type="InterPro" id="IPR039448">
    <property type="entry name" value="Beta_helix"/>
</dbReference>
<dbReference type="SMART" id="SM00710">
    <property type="entry name" value="PbH1"/>
    <property type="match status" value="10"/>
</dbReference>
<dbReference type="InterPro" id="IPR012334">
    <property type="entry name" value="Pectin_lyas_fold"/>
</dbReference>
<evidence type="ECO:0000256" key="3">
    <source>
        <dbReference type="ARBA" id="ARBA00022989"/>
    </source>
</evidence>
<keyword evidence="4 6" id="KW-0472">Membrane</keyword>
<evidence type="ECO:0000256" key="1">
    <source>
        <dbReference type="ARBA" id="ARBA00004141"/>
    </source>
</evidence>
<evidence type="ECO:0000313" key="8">
    <source>
        <dbReference type="EMBL" id="OLQ02486.1"/>
    </source>
</evidence>
<protein>
    <submittedName>
        <fullName evidence="8">Voltage-dependent T-type calcium channel subunit alpha-1H</fullName>
    </submittedName>
</protein>
<evidence type="ECO:0000313" key="9">
    <source>
        <dbReference type="Proteomes" id="UP000186817"/>
    </source>
</evidence>
<comment type="caution">
    <text evidence="8">The sequence shown here is derived from an EMBL/GenBank/DDBJ whole genome shotgun (WGS) entry which is preliminary data.</text>
</comment>
<feature type="transmembrane region" description="Helical" evidence="6">
    <location>
        <begin position="2150"/>
        <end position="2169"/>
    </location>
</feature>
<dbReference type="Gene3D" id="1.10.238.10">
    <property type="entry name" value="EF-hand"/>
    <property type="match status" value="1"/>
</dbReference>